<evidence type="ECO:0000313" key="5">
    <source>
        <dbReference type="EMBL" id="KAK3053536.1"/>
    </source>
</evidence>
<dbReference type="CDD" id="cd08249">
    <property type="entry name" value="enoyl_reductase_like"/>
    <property type="match status" value="1"/>
</dbReference>
<name>A0AAJ0DNE6_9PEZI</name>
<accession>A0AAJ0DNE6</accession>
<feature type="domain" description="Enoyl reductase (ER)" evidence="4">
    <location>
        <begin position="11"/>
        <end position="351"/>
    </location>
</feature>
<organism evidence="5 6">
    <name type="scientific">Extremus antarcticus</name>
    <dbReference type="NCBI Taxonomy" id="702011"/>
    <lineage>
        <taxon>Eukaryota</taxon>
        <taxon>Fungi</taxon>
        <taxon>Dikarya</taxon>
        <taxon>Ascomycota</taxon>
        <taxon>Pezizomycotina</taxon>
        <taxon>Dothideomycetes</taxon>
        <taxon>Dothideomycetidae</taxon>
        <taxon>Mycosphaerellales</taxon>
        <taxon>Extremaceae</taxon>
        <taxon>Extremus</taxon>
    </lineage>
</organism>
<comment type="subunit">
    <text evidence="2">Monomer.</text>
</comment>
<dbReference type="Pfam" id="PF08240">
    <property type="entry name" value="ADH_N"/>
    <property type="match status" value="1"/>
</dbReference>
<dbReference type="Gene3D" id="3.90.180.10">
    <property type="entry name" value="Medium-chain alcohol dehydrogenases, catalytic domain"/>
    <property type="match status" value="1"/>
</dbReference>
<dbReference type="Gene3D" id="3.40.50.720">
    <property type="entry name" value="NAD(P)-binding Rossmann-like Domain"/>
    <property type="match status" value="1"/>
</dbReference>
<dbReference type="InterPro" id="IPR011032">
    <property type="entry name" value="GroES-like_sf"/>
</dbReference>
<reference evidence="5" key="1">
    <citation type="submission" date="2023-04" db="EMBL/GenBank/DDBJ databases">
        <title>Black Yeasts Isolated from many extreme environments.</title>
        <authorList>
            <person name="Coleine C."/>
            <person name="Stajich J.E."/>
            <person name="Selbmann L."/>
        </authorList>
    </citation>
    <scope>NUCLEOTIDE SEQUENCE</scope>
    <source>
        <strain evidence="5">CCFEE 5312</strain>
    </source>
</reference>
<dbReference type="InterPro" id="IPR013154">
    <property type="entry name" value="ADH-like_N"/>
</dbReference>
<dbReference type="PANTHER" id="PTHR45348">
    <property type="entry name" value="HYPOTHETICAL OXIDOREDUCTASE (EUROFUNG)"/>
    <property type="match status" value="1"/>
</dbReference>
<evidence type="ECO:0000313" key="6">
    <source>
        <dbReference type="Proteomes" id="UP001271007"/>
    </source>
</evidence>
<dbReference type="InterPro" id="IPR047122">
    <property type="entry name" value="Trans-enoyl_RdTase-like"/>
</dbReference>
<evidence type="ECO:0000259" key="4">
    <source>
        <dbReference type="SMART" id="SM00829"/>
    </source>
</evidence>
<evidence type="ECO:0000256" key="3">
    <source>
        <dbReference type="ARBA" id="ARBA00023002"/>
    </source>
</evidence>
<proteinExistence type="inferred from homology"/>
<keyword evidence="3" id="KW-0560">Oxidoreductase</keyword>
<keyword evidence="6" id="KW-1185">Reference proteome</keyword>
<comment type="caution">
    <text evidence="5">The sequence shown here is derived from an EMBL/GenBank/DDBJ whole genome shotgun (WGS) entry which is preliminary data.</text>
</comment>
<gene>
    <name evidence="5" type="ORF">LTR09_005280</name>
</gene>
<protein>
    <recommendedName>
        <fullName evidence="4">Enoyl reductase (ER) domain-containing protein</fullName>
    </recommendedName>
</protein>
<dbReference type="SMART" id="SM00829">
    <property type="entry name" value="PKS_ER"/>
    <property type="match status" value="1"/>
</dbReference>
<evidence type="ECO:0000256" key="1">
    <source>
        <dbReference type="ARBA" id="ARBA00008072"/>
    </source>
</evidence>
<dbReference type="Proteomes" id="UP001271007">
    <property type="component" value="Unassembled WGS sequence"/>
</dbReference>
<comment type="similarity">
    <text evidence="1">Belongs to the zinc-containing alcohol dehydrogenase family.</text>
</comment>
<sequence length="358" mass="37478">MLEAHVHADTSVTLAIVPVPKIADPNDILVRVVCASCNPKDWKMPAGLLKTIANCPNSGDDIAGIVKETGAAVTSCKPGDRVAALHQLGAPFGAYAEFALVKDFVCFKVPDSLSWEAAATIPMAVYVASIALFASLNLCAGPWERVLKETPLLIYGAATGVGSMAVKLAQIANIHPLICVAGSGSGFVAGLVDGSKGDGIFDYRDGGDALVSGIQSMLGGRELEYAFDAVSEESSLANIAKILKPDGGRIALTLPGRTHKLPEGLQVAHVMAGSLWSRLVGHDKDEQLGNLGLEEGGPEFARAITSSVQAMLSEGVLKPQPFTVYERGLNGLETALKALRAGQVHASRCVVRIDDTNR</sequence>
<dbReference type="InterPro" id="IPR036291">
    <property type="entry name" value="NAD(P)-bd_dom_sf"/>
</dbReference>
<dbReference type="InterPro" id="IPR020843">
    <property type="entry name" value="ER"/>
</dbReference>
<dbReference type="PANTHER" id="PTHR45348:SF5">
    <property type="entry name" value="OXIDOREDUCTASE, PUTATIVE (AFU_ORTHOLOGUE AFUA_8G01420)-RELATED"/>
    <property type="match status" value="1"/>
</dbReference>
<dbReference type="AlphaFoldDB" id="A0AAJ0DNE6"/>
<dbReference type="SUPFAM" id="SSF51735">
    <property type="entry name" value="NAD(P)-binding Rossmann-fold domains"/>
    <property type="match status" value="1"/>
</dbReference>
<dbReference type="EMBL" id="JAWDJX010000015">
    <property type="protein sequence ID" value="KAK3053536.1"/>
    <property type="molecule type" value="Genomic_DNA"/>
</dbReference>
<evidence type="ECO:0000256" key="2">
    <source>
        <dbReference type="ARBA" id="ARBA00011245"/>
    </source>
</evidence>
<dbReference type="GO" id="GO:0016651">
    <property type="term" value="F:oxidoreductase activity, acting on NAD(P)H"/>
    <property type="evidence" value="ECO:0007669"/>
    <property type="project" value="InterPro"/>
</dbReference>
<dbReference type="SUPFAM" id="SSF50129">
    <property type="entry name" value="GroES-like"/>
    <property type="match status" value="1"/>
</dbReference>